<dbReference type="GO" id="GO:0005524">
    <property type="term" value="F:ATP binding"/>
    <property type="evidence" value="ECO:0007669"/>
    <property type="project" value="InterPro"/>
</dbReference>
<dbReference type="Pfam" id="PF07714">
    <property type="entry name" value="PK_Tyr_Ser-Thr"/>
    <property type="match status" value="1"/>
</dbReference>
<proteinExistence type="predicted"/>
<evidence type="ECO:0000313" key="3">
    <source>
        <dbReference type="EMBL" id="CAD8689153.1"/>
    </source>
</evidence>
<organism evidence="3">
    <name type="scientific">Pyramimonas obovata</name>
    <dbReference type="NCBI Taxonomy" id="1411642"/>
    <lineage>
        <taxon>Eukaryota</taxon>
        <taxon>Viridiplantae</taxon>
        <taxon>Chlorophyta</taxon>
        <taxon>Pyramimonadophyceae</taxon>
        <taxon>Pyramimonadales</taxon>
        <taxon>Pyramimonadaceae</taxon>
        <taxon>Pyramimonas</taxon>
        <taxon>Pyramimonas incertae sedis</taxon>
    </lineage>
</organism>
<dbReference type="GO" id="GO:0005886">
    <property type="term" value="C:plasma membrane"/>
    <property type="evidence" value="ECO:0007669"/>
    <property type="project" value="TreeGrafter"/>
</dbReference>
<dbReference type="InterPro" id="IPR008266">
    <property type="entry name" value="Tyr_kinase_AS"/>
</dbReference>
<dbReference type="EMBL" id="HBFA01037925">
    <property type="protein sequence ID" value="CAD8689153.1"/>
    <property type="molecule type" value="Transcribed_RNA"/>
</dbReference>
<dbReference type="GO" id="GO:0043235">
    <property type="term" value="C:receptor complex"/>
    <property type="evidence" value="ECO:0007669"/>
    <property type="project" value="TreeGrafter"/>
</dbReference>
<dbReference type="SUPFAM" id="SSF56112">
    <property type="entry name" value="Protein kinase-like (PK-like)"/>
    <property type="match status" value="1"/>
</dbReference>
<dbReference type="Gene3D" id="1.10.510.10">
    <property type="entry name" value="Transferase(Phosphotransferase) domain 1"/>
    <property type="match status" value="1"/>
</dbReference>
<sequence length="237" mass="25229">MQYIACHEVVHRDLAARNVLVFEDLNPADPSSVRVKVSDFGLSRPSCYYQRTATGAGGDALPVRYMPPEAIQRNKWSEKSDVWAFGVLLWEVATLGMIPYDSLGVFVSSDAELKAGVCGGKLRLPRPEGLPEVIWCRVMEPCWAQRAAQRPTFAALRSAILEAQLELHAASVTTAPVVPAAPSSAVPPSPAAEASGGGSGPDLLRAADNGEVEEVRAELAAGAPVNFKDSDGYTALI</sequence>
<dbReference type="PROSITE" id="PS50011">
    <property type="entry name" value="PROTEIN_KINASE_DOM"/>
    <property type="match status" value="1"/>
</dbReference>
<dbReference type="InterPro" id="IPR036770">
    <property type="entry name" value="Ankyrin_rpt-contain_sf"/>
</dbReference>
<dbReference type="SMART" id="SM00219">
    <property type="entry name" value="TyrKc"/>
    <property type="match status" value="1"/>
</dbReference>
<dbReference type="GO" id="GO:0007169">
    <property type="term" value="P:cell surface receptor protein tyrosine kinase signaling pathway"/>
    <property type="evidence" value="ECO:0007669"/>
    <property type="project" value="TreeGrafter"/>
</dbReference>
<reference evidence="3" key="1">
    <citation type="submission" date="2021-01" db="EMBL/GenBank/DDBJ databases">
        <authorList>
            <person name="Corre E."/>
            <person name="Pelletier E."/>
            <person name="Niang G."/>
            <person name="Scheremetjew M."/>
            <person name="Finn R."/>
            <person name="Kale V."/>
            <person name="Holt S."/>
            <person name="Cochrane G."/>
            <person name="Meng A."/>
            <person name="Brown T."/>
            <person name="Cohen L."/>
        </authorList>
    </citation>
    <scope>NUCLEOTIDE SEQUENCE</scope>
    <source>
        <strain evidence="3">CCMP722</strain>
    </source>
</reference>
<dbReference type="InterPro" id="IPR050122">
    <property type="entry name" value="RTK"/>
</dbReference>
<name>A0A7S0RWF4_9CHLO</name>
<dbReference type="PANTHER" id="PTHR24416">
    <property type="entry name" value="TYROSINE-PROTEIN KINASE RECEPTOR"/>
    <property type="match status" value="1"/>
</dbReference>
<dbReference type="InterPro" id="IPR001245">
    <property type="entry name" value="Ser-Thr/Tyr_kinase_cat_dom"/>
</dbReference>
<protein>
    <recommendedName>
        <fullName evidence="2">Protein kinase domain-containing protein</fullName>
    </recommendedName>
</protein>
<accession>A0A7S0RWF4</accession>
<dbReference type="InterPro" id="IPR011009">
    <property type="entry name" value="Kinase-like_dom_sf"/>
</dbReference>
<dbReference type="InterPro" id="IPR000719">
    <property type="entry name" value="Prot_kinase_dom"/>
</dbReference>
<feature type="region of interest" description="Disordered" evidence="1">
    <location>
        <begin position="179"/>
        <end position="205"/>
    </location>
</feature>
<feature type="domain" description="Protein kinase" evidence="2">
    <location>
        <begin position="1"/>
        <end position="165"/>
    </location>
</feature>
<evidence type="ECO:0000256" key="1">
    <source>
        <dbReference type="SAM" id="MobiDB-lite"/>
    </source>
</evidence>
<evidence type="ECO:0000259" key="2">
    <source>
        <dbReference type="PROSITE" id="PS50011"/>
    </source>
</evidence>
<dbReference type="GO" id="GO:0004714">
    <property type="term" value="F:transmembrane receptor protein tyrosine kinase activity"/>
    <property type="evidence" value="ECO:0007669"/>
    <property type="project" value="TreeGrafter"/>
</dbReference>
<dbReference type="PROSITE" id="PS00109">
    <property type="entry name" value="PROTEIN_KINASE_TYR"/>
    <property type="match status" value="1"/>
</dbReference>
<dbReference type="Gene3D" id="1.25.40.20">
    <property type="entry name" value="Ankyrin repeat-containing domain"/>
    <property type="match status" value="1"/>
</dbReference>
<dbReference type="InterPro" id="IPR020635">
    <property type="entry name" value="Tyr_kinase_cat_dom"/>
</dbReference>
<gene>
    <name evidence="3" type="ORF">POBO1169_LOCUS18973</name>
</gene>
<dbReference type="PANTHER" id="PTHR24416:SF617">
    <property type="entry name" value="RET ONCOGENE, ISOFORM A"/>
    <property type="match status" value="1"/>
</dbReference>
<dbReference type="AlphaFoldDB" id="A0A7S0RWF4"/>